<evidence type="ECO:0000313" key="3">
    <source>
        <dbReference type="EMBL" id="ACD82639.1"/>
    </source>
</evidence>
<gene>
    <name evidence="3" type="ordered locus">Minf_0581</name>
</gene>
<feature type="domain" description="TonB C-terminal" evidence="2">
    <location>
        <begin position="25"/>
        <end position="82"/>
    </location>
</feature>
<evidence type="ECO:0000256" key="1">
    <source>
        <dbReference type="SAM" id="MobiDB-lite"/>
    </source>
</evidence>
<dbReference type="InterPro" id="IPR037682">
    <property type="entry name" value="TonB_C"/>
</dbReference>
<organism evidence="3 4">
    <name type="scientific">Methylacidiphilum infernorum (isolate V4)</name>
    <name type="common">Methylokorus infernorum (strain V4)</name>
    <dbReference type="NCBI Taxonomy" id="481448"/>
    <lineage>
        <taxon>Bacteria</taxon>
        <taxon>Pseudomonadati</taxon>
        <taxon>Verrucomicrobiota</taxon>
        <taxon>Methylacidiphilae</taxon>
        <taxon>Methylacidiphilales</taxon>
        <taxon>Methylacidiphilaceae</taxon>
        <taxon>Methylacidiphilum (ex Ratnadevi et al. 2023)</taxon>
    </lineage>
</organism>
<proteinExistence type="predicted"/>
<dbReference type="eggNOG" id="COG0810">
    <property type="taxonomic scope" value="Bacteria"/>
</dbReference>
<dbReference type="GO" id="GO:0055085">
    <property type="term" value="P:transmembrane transport"/>
    <property type="evidence" value="ECO:0007669"/>
    <property type="project" value="InterPro"/>
</dbReference>
<accession>B3DZX8</accession>
<dbReference type="AlphaFoldDB" id="B3DZX8"/>
<dbReference type="Proteomes" id="UP000009149">
    <property type="component" value="Chromosome"/>
</dbReference>
<sequence length="108" mass="12427">MQNRLSSKKEAQQQVTYSRPFASLPPPPYPYEARLLRMEGSVILRLHVLKGRIVFSEIVRSSGYKLLDCLSKSWAETHWHFPSSFTQVILEKITFELEDAQATSLAMN</sequence>
<dbReference type="KEGG" id="min:Minf_0581"/>
<dbReference type="EMBL" id="CP000975">
    <property type="protein sequence ID" value="ACD82639.1"/>
    <property type="molecule type" value="Genomic_DNA"/>
</dbReference>
<dbReference type="Pfam" id="PF03544">
    <property type="entry name" value="TonB_C"/>
    <property type="match status" value="1"/>
</dbReference>
<feature type="region of interest" description="Disordered" evidence="1">
    <location>
        <begin position="1"/>
        <end position="27"/>
    </location>
</feature>
<reference evidence="3 4" key="1">
    <citation type="journal article" date="2008" name="Biol. Direct">
        <title>Complete genome sequence of the extremely acidophilic methanotroph isolate V4, Methylacidiphilum infernorum, a representative of the bacterial phylum Verrucomicrobia.</title>
        <authorList>
            <person name="Hou S."/>
            <person name="Makarova K.S."/>
            <person name="Saw J.H."/>
            <person name="Senin P."/>
            <person name="Ly B.V."/>
            <person name="Zhou Z."/>
            <person name="Ren Y."/>
            <person name="Wang J."/>
            <person name="Galperin M.Y."/>
            <person name="Omelchenko M.V."/>
            <person name="Wolf Y.I."/>
            <person name="Yutin N."/>
            <person name="Koonin E.V."/>
            <person name="Stott M.B."/>
            <person name="Mountain B.W."/>
            <person name="Crowe M.A."/>
            <person name="Smirnova A.V."/>
            <person name="Dunfield P.F."/>
            <person name="Feng L."/>
            <person name="Wang L."/>
            <person name="Alam M."/>
        </authorList>
    </citation>
    <scope>NUCLEOTIDE SEQUENCE [LARGE SCALE GENOMIC DNA]</scope>
    <source>
        <strain evidence="4">Isolate V4</strain>
    </source>
</reference>
<dbReference type="Gene3D" id="3.30.1150.10">
    <property type="match status" value="1"/>
</dbReference>
<evidence type="ECO:0000259" key="2">
    <source>
        <dbReference type="Pfam" id="PF03544"/>
    </source>
</evidence>
<name>B3DZX8_METI4</name>
<dbReference type="SUPFAM" id="SSF74653">
    <property type="entry name" value="TolA/TonB C-terminal domain"/>
    <property type="match status" value="1"/>
</dbReference>
<dbReference type="HOGENOM" id="CLU_2193852_0_0_0"/>
<dbReference type="STRING" id="481448.Minf_0581"/>
<evidence type="ECO:0000313" key="4">
    <source>
        <dbReference type="Proteomes" id="UP000009149"/>
    </source>
</evidence>
<protein>
    <recommendedName>
        <fullName evidence="2">TonB C-terminal domain-containing protein</fullName>
    </recommendedName>
</protein>